<evidence type="ECO:0000256" key="4">
    <source>
        <dbReference type="ARBA" id="ARBA00023136"/>
    </source>
</evidence>
<sequence>MPEYLDDAGIIFYSIHELDKRHPGWSEEIRSGETAVGGETLGLKVRSSNRHADSLKSVRAWHGISKAKFFISMMCQSEWADRKRMLLLLPLLFIFHGCFLGAILRRDYERNVSYEHSPNLQSKDVVPITLFDSVDFKTLENIWLLVPPDTNVSKENRANINNEQVDDLGNLPSQLPSNQLWLNQLRSSDVRNRSPRAGQSTYANNRVHADSDSERLFGDNFGADNFGAEGLLWVPTASDGDTNVFVEATGADGTRVGPRLNDDLGSAAEVFERQAEVEVFERQEEVFERQAEVVMDVEMGEAKGCPLNPIDKYLKYGPSYNGTIDIIEALVFYKPTYKVMHRLIQCVRDNLDTFATEFEVPPYEPNIHEWWVPVRHVTSWMNNVYESPIIQQPPNMFDFESAGAQTGVQAAGVPTDMSSATGQTTTTIGGRKSAVDEKTPLRRKTVRRKTLRSSAASKNDLLQDDLDSSVLSESIMSDLVVSDDDVDWDASNFRLFTVPWITTEVITLFEMLDSGLNDWSWDKAWFCQTKMNSALMFYLCLANSYPYRIQSVLRCAGLPQFPLLIPKLPVDDPHKPSVVQYTIPQIEIPTTEATLSQTWVPPVPELGNKHRSKLASEGMSKLASEPMAGSELEKYLKIKRTMNRQRRREYITSLKSKSKIETARADETAAVRRLFLEYDEDWPFFRGLRNVTALFHLEWLYEEVMRVIDGAVRGMFHGVSLFFLIISCGFLGMINMNKWYSLEPFAYQCIRNNVLGPMVYFVSFCCQSWILVFYAAIFITVPFVLIASIPLETYFCVFVTSILFIQATSGYLLILGQILPAQGGIRFATIFMVCFVELSGFFIRERNYPHGSAWLTILSPYRWGSEAIFAYAFKENDYSSITEIPQTITLALVNSKVRNFWVCWIYLIVTYFTTLLITAFCYIIKLRHRSTKELRHIFKKNKIKI</sequence>
<dbReference type="GeneID" id="22914816"/>
<dbReference type="AlphaFoldDB" id="A0A023B0Y1"/>
<feature type="compositionally biased region" description="Polar residues" evidence="5">
    <location>
        <begin position="416"/>
        <end position="428"/>
    </location>
</feature>
<feature type="transmembrane region" description="Helical" evidence="6">
    <location>
        <begin position="904"/>
        <end position="924"/>
    </location>
</feature>
<dbReference type="EMBL" id="AFNH02001004">
    <property type="protein sequence ID" value="EZG46018.1"/>
    <property type="molecule type" value="Genomic_DNA"/>
</dbReference>
<dbReference type="InterPro" id="IPR013525">
    <property type="entry name" value="ABC2_TM"/>
</dbReference>
<evidence type="ECO:0000256" key="2">
    <source>
        <dbReference type="ARBA" id="ARBA00022692"/>
    </source>
</evidence>
<gene>
    <name evidence="8" type="ORF">GNI_135700</name>
</gene>
<feature type="region of interest" description="Disordered" evidence="5">
    <location>
        <begin position="413"/>
        <end position="439"/>
    </location>
</feature>
<organism evidence="8 9">
    <name type="scientific">Gregarina niphandrodes</name>
    <name type="common">Septate eugregarine</name>
    <dbReference type="NCBI Taxonomy" id="110365"/>
    <lineage>
        <taxon>Eukaryota</taxon>
        <taxon>Sar</taxon>
        <taxon>Alveolata</taxon>
        <taxon>Apicomplexa</taxon>
        <taxon>Conoidasida</taxon>
        <taxon>Gregarinasina</taxon>
        <taxon>Eugregarinorida</taxon>
        <taxon>Gregarinidae</taxon>
        <taxon>Gregarina</taxon>
    </lineage>
</organism>
<comment type="subcellular location">
    <subcellularLocation>
        <location evidence="1">Membrane</location>
        <topology evidence="1">Multi-pass membrane protein</topology>
    </subcellularLocation>
</comment>
<comment type="caution">
    <text evidence="8">The sequence shown here is derived from an EMBL/GenBank/DDBJ whole genome shotgun (WGS) entry which is preliminary data.</text>
</comment>
<keyword evidence="3 6" id="KW-1133">Transmembrane helix</keyword>
<dbReference type="VEuPathDB" id="CryptoDB:GNI_135700"/>
<name>A0A023B0Y1_GRENI</name>
<keyword evidence="4 6" id="KW-0472">Membrane</keyword>
<feature type="transmembrane region" description="Helical" evidence="6">
    <location>
        <begin position="825"/>
        <end position="843"/>
    </location>
</feature>
<evidence type="ECO:0000313" key="9">
    <source>
        <dbReference type="Proteomes" id="UP000019763"/>
    </source>
</evidence>
<dbReference type="RefSeq" id="XP_011132392.1">
    <property type="nucleotide sequence ID" value="XM_011134090.1"/>
</dbReference>
<feature type="transmembrane region" description="Helical" evidence="6">
    <location>
        <begin position="791"/>
        <end position="813"/>
    </location>
</feature>
<dbReference type="GO" id="GO:0140359">
    <property type="term" value="F:ABC-type transporter activity"/>
    <property type="evidence" value="ECO:0007669"/>
    <property type="project" value="InterPro"/>
</dbReference>
<protein>
    <submittedName>
        <fullName evidence="8">Transmembrane protein</fullName>
    </submittedName>
</protein>
<dbReference type="Proteomes" id="UP000019763">
    <property type="component" value="Unassembled WGS sequence"/>
</dbReference>
<reference evidence="8" key="1">
    <citation type="submission" date="2013-12" db="EMBL/GenBank/DDBJ databases">
        <authorList>
            <person name="Omoto C.K."/>
            <person name="Sibley D."/>
            <person name="Venepally P."/>
            <person name="Hadjithomas M."/>
            <person name="Karamycheva S."/>
            <person name="Brunk B."/>
            <person name="Roos D."/>
            <person name="Caler E."/>
            <person name="Lorenzi H."/>
        </authorList>
    </citation>
    <scope>NUCLEOTIDE SEQUENCE</scope>
</reference>
<proteinExistence type="predicted"/>
<dbReference type="GO" id="GO:0016020">
    <property type="term" value="C:membrane"/>
    <property type="evidence" value="ECO:0007669"/>
    <property type="project" value="UniProtKB-SubCell"/>
</dbReference>
<feature type="transmembrane region" description="Helical" evidence="6">
    <location>
        <begin position="86"/>
        <end position="104"/>
    </location>
</feature>
<feature type="transmembrane region" description="Helical" evidence="6">
    <location>
        <begin position="758"/>
        <end position="785"/>
    </location>
</feature>
<evidence type="ECO:0000259" key="7">
    <source>
        <dbReference type="Pfam" id="PF01061"/>
    </source>
</evidence>
<dbReference type="Pfam" id="PF01061">
    <property type="entry name" value="ABC2_membrane"/>
    <property type="match status" value="1"/>
</dbReference>
<accession>A0A023B0Y1</accession>
<evidence type="ECO:0000313" key="8">
    <source>
        <dbReference type="EMBL" id="EZG46018.1"/>
    </source>
</evidence>
<feature type="domain" description="ABC-2 type transporter transmembrane" evidence="7">
    <location>
        <begin position="718"/>
        <end position="870"/>
    </location>
</feature>
<feature type="transmembrane region" description="Helical" evidence="6">
    <location>
        <begin position="715"/>
        <end position="737"/>
    </location>
</feature>
<keyword evidence="9" id="KW-1185">Reference proteome</keyword>
<keyword evidence="2 6" id="KW-0812">Transmembrane</keyword>
<evidence type="ECO:0000256" key="6">
    <source>
        <dbReference type="SAM" id="Phobius"/>
    </source>
</evidence>
<evidence type="ECO:0000256" key="3">
    <source>
        <dbReference type="ARBA" id="ARBA00022989"/>
    </source>
</evidence>
<evidence type="ECO:0000256" key="1">
    <source>
        <dbReference type="ARBA" id="ARBA00004141"/>
    </source>
</evidence>
<evidence type="ECO:0000256" key="5">
    <source>
        <dbReference type="SAM" id="MobiDB-lite"/>
    </source>
</evidence>